<evidence type="ECO:0000256" key="1">
    <source>
        <dbReference type="SAM" id="Phobius"/>
    </source>
</evidence>
<keyword evidence="1" id="KW-0812">Transmembrane</keyword>
<name>A0A7S0L826_9EUKA</name>
<protein>
    <submittedName>
        <fullName evidence="2">Uncharacterized protein</fullName>
    </submittedName>
</protein>
<keyword evidence="1" id="KW-1133">Transmembrane helix</keyword>
<dbReference type="EMBL" id="HBEY01017115">
    <property type="protein sequence ID" value="CAD8604962.1"/>
    <property type="molecule type" value="Transcribed_RNA"/>
</dbReference>
<proteinExistence type="predicted"/>
<dbReference type="AlphaFoldDB" id="A0A7S0L826"/>
<gene>
    <name evidence="2" type="ORF">CPEL01642_LOCUS8297</name>
</gene>
<keyword evidence="1" id="KW-0472">Membrane</keyword>
<feature type="transmembrane region" description="Helical" evidence="1">
    <location>
        <begin position="77"/>
        <end position="101"/>
    </location>
</feature>
<sequence>MAAAATPWYSQAVVYEFNAVGGGTDTCGQVYLRGWKKLYCADNFDNKGCSGPGFSPCADSESEWQDNCNNCEEQKQLYNGILSLMLIFVLTSTLVAVSALARCCGKCQSKSKLLILFAWASLVLLAISVIAFAARHPEAVNEDTKSALASFQCTDGPCDKLFGSLELTPPAGYLKQTQAWGAVPGWIIAVVTIPFAMAMVCFQHNFPTAVEMNEQAAYGAGAGVGAGVGGAYVGTTAGVQYGGNAPQY</sequence>
<accession>A0A7S0L826</accession>
<organism evidence="2">
    <name type="scientific">Coccolithus braarudii</name>
    <dbReference type="NCBI Taxonomy" id="221442"/>
    <lineage>
        <taxon>Eukaryota</taxon>
        <taxon>Haptista</taxon>
        <taxon>Haptophyta</taxon>
        <taxon>Prymnesiophyceae</taxon>
        <taxon>Coccolithales</taxon>
        <taxon>Coccolithaceae</taxon>
        <taxon>Coccolithus</taxon>
    </lineage>
</organism>
<feature type="transmembrane region" description="Helical" evidence="1">
    <location>
        <begin position="183"/>
        <end position="202"/>
    </location>
</feature>
<feature type="transmembrane region" description="Helical" evidence="1">
    <location>
        <begin position="113"/>
        <end position="134"/>
    </location>
</feature>
<reference evidence="2" key="1">
    <citation type="submission" date="2021-01" db="EMBL/GenBank/DDBJ databases">
        <authorList>
            <person name="Corre E."/>
            <person name="Pelletier E."/>
            <person name="Niang G."/>
            <person name="Scheremetjew M."/>
            <person name="Finn R."/>
            <person name="Kale V."/>
            <person name="Holt S."/>
            <person name="Cochrane G."/>
            <person name="Meng A."/>
            <person name="Brown T."/>
            <person name="Cohen L."/>
        </authorList>
    </citation>
    <scope>NUCLEOTIDE SEQUENCE</scope>
    <source>
        <strain evidence="2">PLY182g</strain>
    </source>
</reference>
<evidence type="ECO:0000313" key="2">
    <source>
        <dbReference type="EMBL" id="CAD8604962.1"/>
    </source>
</evidence>